<dbReference type="PANTHER" id="PTHR30469:SF38">
    <property type="entry name" value="HLYD FAMILY SECRETION PROTEIN"/>
    <property type="match status" value="1"/>
</dbReference>
<name>A0ABT2ZRV9_9RHOB</name>
<dbReference type="EMBL" id="JAOWKZ010000004">
    <property type="protein sequence ID" value="MCV2873891.1"/>
    <property type="molecule type" value="Genomic_DNA"/>
</dbReference>
<evidence type="ECO:0000256" key="3">
    <source>
        <dbReference type="SAM" id="SignalP"/>
    </source>
</evidence>
<dbReference type="SUPFAM" id="SSF111369">
    <property type="entry name" value="HlyD-like secretion proteins"/>
    <property type="match status" value="1"/>
</dbReference>
<reference evidence="4 5" key="1">
    <citation type="submission" date="2022-10" db="EMBL/GenBank/DDBJ databases">
        <title>Defluviimonas sp. nov., isolated from ocean surface sediments.</title>
        <authorList>
            <person name="He W."/>
            <person name="Wang L."/>
            <person name="Zhang D.-F."/>
        </authorList>
    </citation>
    <scope>NUCLEOTIDE SEQUENCE [LARGE SCALE GENOMIC DNA]</scope>
    <source>
        <strain evidence="4 5">WL0050</strain>
    </source>
</reference>
<organism evidence="4 5">
    <name type="scientific">Albidovulum litorale</name>
    <dbReference type="NCBI Taxonomy" id="2984134"/>
    <lineage>
        <taxon>Bacteria</taxon>
        <taxon>Pseudomonadati</taxon>
        <taxon>Pseudomonadota</taxon>
        <taxon>Alphaproteobacteria</taxon>
        <taxon>Rhodobacterales</taxon>
        <taxon>Paracoccaceae</taxon>
        <taxon>Albidovulum</taxon>
    </lineage>
</organism>
<evidence type="ECO:0000256" key="1">
    <source>
        <dbReference type="ARBA" id="ARBA00009477"/>
    </source>
</evidence>
<evidence type="ECO:0000256" key="2">
    <source>
        <dbReference type="SAM" id="Coils"/>
    </source>
</evidence>
<keyword evidence="3" id="KW-0732">Signal</keyword>
<feature type="signal peptide" evidence="3">
    <location>
        <begin position="1"/>
        <end position="19"/>
    </location>
</feature>
<dbReference type="PANTHER" id="PTHR30469">
    <property type="entry name" value="MULTIDRUG RESISTANCE PROTEIN MDTA"/>
    <property type="match status" value="1"/>
</dbReference>
<accession>A0ABT2ZRV9</accession>
<evidence type="ECO:0000313" key="4">
    <source>
        <dbReference type="EMBL" id="MCV2873891.1"/>
    </source>
</evidence>
<dbReference type="Gene3D" id="1.10.287.470">
    <property type="entry name" value="Helix hairpin bin"/>
    <property type="match status" value="1"/>
</dbReference>
<keyword evidence="2" id="KW-0175">Coiled coil</keyword>
<comment type="similarity">
    <text evidence="1">Belongs to the membrane fusion protein (MFP) (TC 8.A.1) family.</text>
</comment>
<feature type="coiled-coil region" evidence="2">
    <location>
        <begin position="97"/>
        <end position="162"/>
    </location>
</feature>
<protein>
    <submittedName>
        <fullName evidence="4">Efflux RND transporter periplasmic adaptor subunit</fullName>
    </submittedName>
</protein>
<feature type="chain" id="PRO_5045485063" evidence="3">
    <location>
        <begin position="20"/>
        <end position="350"/>
    </location>
</feature>
<proteinExistence type="inferred from homology"/>
<dbReference type="Gene3D" id="2.40.50.100">
    <property type="match status" value="1"/>
</dbReference>
<keyword evidence="5" id="KW-1185">Reference proteome</keyword>
<dbReference type="Proteomes" id="UP001652564">
    <property type="component" value="Unassembled WGS sequence"/>
</dbReference>
<dbReference type="RefSeq" id="WP_263741125.1">
    <property type="nucleotide sequence ID" value="NZ_JAOWKZ010000004.1"/>
</dbReference>
<gene>
    <name evidence="4" type="ORF">OEZ71_16460</name>
</gene>
<dbReference type="InterPro" id="IPR006143">
    <property type="entry name" value="RND_pump_MFP"/>
</dbReference>
<sequence>MRLTGLATLIALVSAPAMAETPLAVEIVTAKAVPDERVYSLTGEIRARDELAVAFPQGGRIAEVLVDAGATVAPGAVLARLDAVQQEQALRAAEAGLSTARADHRQASENLDRQEALLDRGATTRIARESAEDALRIAEGALAQAEAVLDRAKKALADTEIVAPGDATVTSRMAEAGQVVGAAQPVLELALGTGFDAVFDVPEGMMTLGPPPERVTLNAIDRPEVTFTGRITEVSPVVDARTGTVSVTVGVEDPPETLSYGDPVRGSVTLSGPAHVILPYTVITALADSPAVWQVDPATMAVSLKPVSVERYETGTVVLADGIADGAMIVGRGAQLLYPGRVVRAVEAGQ</sequence>
<dbReference type="NCBIfam" id="TIGR01730">
    <property type="entry name" value="RND_mfp"/>
    <property type="match status" value="1"/>
</dbReference>
<dbReference type="Gene3D" id="2.40.30.170">
    <property type="match status" value="1"/>
</dbReference>
<dbReference type="Gene3D" id="2.40.420.20">
    <property type="match status" value="1"/>
</dbReference>
<evidence type="ECO:0000313" key="5">
    <source>
        <dbReference type="Proteomes" id="UP001652564"/>
    </source>
</evidence>
<comment type="caution">
    <text evidence="4">The sequence shown here is derived from an EMBL/GenBank/DDBJ whole genome shotgun (WGS) entry which is preliminary data.</text>
</comment>